<gene>
    <name evidence="1" type="ORF">GRI38_13800</name>
</gene>
<evidence type="ECO:0000313" key="2">
    <source>
        <dbReference type="Proteomes" id="UP000433104"/>
    </source>
</evidence>
<reference evidence="1 2" key="1">
    <citation type="submission" date="2019-12" db="EMBL/GenBank/DDBJ databases">
        <title>Genomic-based taxomic classification of the family Erythrobacteraceae.</title>
        <authorList>
            <person name="Xu L."/>
        </authorList>
    </citation>
    <scope>NUCLEOTIDE SEQUENCE [LARGE SCALE GENOMIC DNA]</scope>
    <source>
        <strain evidence="1 2">MCCC 1A09962</strain>
    </source>
</reference>
<dbReference type="OrthoDB" id="7468004at2"/>
<name>A0A844ZIL0_9SPHN</name>
<keyword evidence="2" id="KW-1185">Reference proteome</keyword>
<sequence>MTQVISHPAWVLSHVINIDERVAGFCGTFLRGNTSAERRQVIAAYLAAKPLAEDRLYEIGRFLFSADHRSILVEAHGRSIAGMRGALRRAGPTVHDERFYTLLHQLLSSPPHKQIARTIASLQSLDLPKLLILRMLPECLARAHIVEVIDSLGDNPVRQAHDVTEAYNLLIELEVDGAALTEAIRRVRSSDEFANLWHRWALKAKCCVPHPVPSAAQYQPIESAAEAKVVARKFRNCMAIRYTLGLLRGIDFFATYRHNDEEAVVHLRRQEDVTEFEGMYGPRNARPSVSLRCELESFLAQNGIRVRSQEHEKHSPWNSLRRMMRGPFDFDLG</sequence>
<accession>A0A844ZIL0</accession>
<protein>
    <submittedName>
        <fullName evidence="1">Uncharacterized protein</fullName>
    </submittedName>
</protein>
<comment type="caution">
    <text evidence="1">The sequence shown here is derived from an EMBL/GenBank/DDBJ whole genome shotgun (WGS) entry which is preliminary data.</text>
</comment>
<dbReference type="AlphaFoldDB" id="A0A844ZIL0"/>
<evidence type="ECO:0000313" key="1">
    <source>
        <dbReference type="EMBL" id="MXO87102.1"/>
    </source>
</evidence>
<proteinExistence type="predicted"/>
<dbReference type="Proteomes" id="UP000433104">
    <property type="component" value="Unassembled WGS sequence"/>
</dbReference>
<dbReference type="EMBL" id="WTYW01000007">
    <property type="protein sequence ID" value="MXO87102.1"/>
    <property type="molecule type" value="Genomic_DNA"/>
</dbReference>
<organism evidence="1 2">
    <name type="scientific">Parapontixanthobacter aurantiacus</name>
    <dbReference type="NCBI Taxonomy" id="1463599"/>
    <lineage>
        <taxon>Bacteria</taxon>
        <taxon>Pseudomonadati</taxon>
        <taxon>Pseudomonadota</taxon>
        <taxon>Alphaproteobacteria</taxon>
        <taxon>Sphingomonadales</taxon>
        <taxon>Erythrobacteraceae</taxon>
        <taxon>Parapontixanthobacter</taxon>
    </lineage>
</organism>
<dbReference type="RefSeq" id="WP_160685468.1">
    <property type="nucleotide sequence ID" value="NZ_WTYW01000007.1"/>
</dbReference>